<keyword evidence="1" id="KW-0812">Transmembrane</keyword>
<keyword evidence="3" id="KW-1185">Reference proteome</keyword>
<dbReference type="Proteomes" id="UP000280696">
    <property type="component" value="Unassembled WGS sequence"/>
</dbReference>
<name>A0A3A9AGQ4_9FIRM</name>
<keyword evidence="1" id="KW-1133">Transmembrane helix</keyword>
<evidence type="ECO:0000256" key="1">
    <source>
        <dbReference type="SAM" id="Phobius"/>
    </source>
</evidence>
<evidence type="ECO:0000313" key="2">
    <source>
        <dbReference type="EMBL" id="RKI90810.1"/>
    </source>
</evidence>
<organism evidence="2 3">
    <name type="scientific">Parablautia intestinalis</name>
    <dbReference type="NCBI Taxonomy" id="2320100"/>
    <lineage>
        <taxon>Bacteria</taxon>
        <taxon>Bacillati</taxon>
        <taxon>Bacillota</taxon>
        <taxon>Clostridia</taxon>
        <taxon>Lachnospirales</taxon>
        <taxon>Lachnospiraceae</taxon>
        <taxon>Parablautia</taxon>
    </lineage>
</organism>
<gene>
    <name evidence="2" type="ORF">D7V94_11805</name>
</gene>
<sequence>MPSCLRSPKLLFLEFSGLHCCLFVKVLLHHTAILIQITVMCDFQMISNEPFFVNTFFKIFFKKFKFFLIHTFIREIAVFLACFPHFRANRPERIYLYFFEMT</sequence>
<dbReference type="AlphaFoldDB" id="A0A3A9AGQ4"/>
<accession>A0A3A9AGQ4</accession>
<feature type="transmembrane region" description="Helical" evidence="1">
    <location>
        <begin position="21"/>
        <end position="46"/>
    </location>
</feature>
<dbReference type="EMBL" id="RAYQ01000012">
    <property type="protein sequence ID" value="RKI90810.1"/>
    <property type="molecule type" value="Genomic_DNA"/>
</dbReference>
<feature type="transmembrane region" description="Helical" evidence="1">
    <location>
        <begin position="66"/>
        <end position="86"/>
    </location>
</feature>
<reference evidence="2 3" key="1">
    <citation type="submission" date="2018-09" db="EMBL/GenBank/DDBJ databases">
        <title>Murine metabolic-syndrome-specific gut microbial biobank.</title>
        <authorList>
            <person name="Liu C."/>
        </authorList>
    </citation>
    <scope>NUCLEOTIDE SEQUENCE [LARGE SCALE GENOMIC DNA]</scope>
    <source>
        <strain evidence="2 3">0.1xD8-82</strain>
    </source>
</reference>
<comment type="caution">
    <text evidence="2">The sequence shown here is derived from an EMBL/GenBank/DDBJ whole genome shotgun (WGS) entry which is preliminary data.</text>
</comment>
<proteinExistence type="predicted"/>
<evidence type="ECO:0000313" key="3">
    <source>
        <dbReference type="Proteomes" id="UP000280696"/>
    </source>
</evidence>
<keyword evidence="1" id="KW-0472">Membrane</keyword>
<protein>
    <submittedName>
        <fullName evidence="2">Uncharacterized protein</fullName>
    </submittedName>
</protein>